<evidence type="ECO:0000256" key="5">
    <source>
        <dbReference type="ARBA" id="ARBA00022847"/>
    </source>
</evidence>
<dbReference type="RefSeq" id="WP_152080233.1">
    <property type="nucleotide sequence ID" value="NZ_AP021853.1"/>
</dbReference>
<dbReference type="GO" id="GO:0005886">
    <property type="term" value="C:plasma membrane"/>
    <property type="evidence" value="ECO:0007669"/>
    <property type="project" value="UniProtKB-SubCell"/>
</dbReference>
<evidence type="ECO:0000256" key="8">
    <source>
        <dbReference type="SAM" id="Phobius"/>
    </source>
</evidence>
<sequence>MKKLSLGTKVTIGFVVGVILGLIFKEKIEIIKPLGDLFLSLIKMIVVPIVLFSIVSGITSLSDLTKLKRIGGKVILFYTFTTLCAALVGLFVANVLHPGSGLKIDALVTNASEYKAQAAKPVMQTILDMIPINPFSALVEGNLIQVIIFAVFVGVAMVVIGEKAAPMKRFFDSGTQVMYKVTDMVMKISPIGVAALIAVAVGDYGAKVFGPIASLIVTDYVGLILICFVFYALIIKFYVKMDLITFYKIVLMKIWPMTASTTSSSGTLPVTMSVVEKDFGVSKKLTGFSLPLGATINMDGAVNYYAIATIFVAQIYGVNFSFAEQLTILLLATLISIGSPGIPGGGIVMTIMLLTTMGLPVEIMGLIAGIYRILDTGHTTLNVTGDVVGTLAVAKSERLWSKSKEEDGELSTAKPV</sequence>
<dbReference type="AlphaFoldDB" id="A0A5K7WZ21"/>
<keyword evidence="6 8" id="KW-1133">Transmembrane helix</keyword>
<dbReference type="GO" id="GO:0006835">
    <property type="term" value="P:dicarboxylic acid transport"/>
    <property type="evidence" value="ECO:0007669"/>
    <property type="project" value="TreeGrafter"/>
</dbReference>
<evidence type="ECO:0000313" key="10">
    <source>
        <dbReference type="Proteomes" id="UP000326951"/>
    </source>
</evidence>
<evidence type="ECO:0000256" key="1">
    <source>
        <dbReference type="ARBA" id="ARBA00004651"/>
    </source>
</evidence>
<evidence type="ECO:0000256" key="3">
    <source>
        <dbReference type="ARBA" id="ARBA00022475"/>
    </source>
</evidence>
<feature type="transmembrane region" description="Helical" evidence="8">
    <location>
        <begin position="181"/>
        <end position="200"/>
    </location>
</feature>
<comment type="subcellular location">
    <subcellularLocation>
        <location evidence="1">Cell membrane</location>
        <topology evidence="1">Multi-pass membrane protein</topology>
    </subcellularLocation>
</comment>
<evidence type="ECO:0000313" key="9">
    <source>
        <dbReference type="EMBL" id="BBN97878.1"/>
    </source>
</evidence>
<evidence type="ECO:0000256" key="6">
    <source>
        <dbReference type="ARBA" id="ARBA00022989"/>
    </source>
</evidence>
<keyword evidence="4 8" id="KW-0812">Transmembrane</keyword>
<dbReference type="PANTHER" id="PTHR42865:SF7">
    <property type="entry name" value="PROTON_GLUTAMATE-ASPARTATE SYMPORTER"/>
    <property type="match status" value="1"/>
</dbReference>
<dbReference type="Pfam" id="PF00375">
    <property type="entry name" value="SDF"/>
    <property type="match status" value="1"/>
</dbReference>
<feature type="transmembrane region" description="Helical" evidence="8">
    <location>
        <begin position="220"/>
        <end position="239"/>
    </location>
</feature>
<protein>
    <submittedName>
        <fullName evidence="9">Dicarboxylate:amino acid:cation symporter DAACS family protein</fullName>
    </submittedName>
</protein>
<feature type="transmembrane region" description="Helical" evidence="8">
    <location>
        <begin position="7"/>
        <end position="25"/>
    </location>
</feature>
<gene>
    <name evidence="9" type="ORF">St703_05830</name>
</gene>
<keyword evidence="7 8" id="KW-0472">Membrane</keyword>
<name>A0A5K7WZ21_9BACL</name>
<feature type="transmembrane region" description="Helical" evidence="8">
    <location>
        <begin position="37"/>
        <end position="62"/>
    </location>
</feature>
<organism evidence="9 10">
    <name type="scientific">Sporolactobacillus terrae</name>
    <dbReference type="NCBI Taxonomy" id="269673"/>
    <lineage>
        <taxon>Bacteria</taxon>
        <taxon>Bacillati</taxon>
        <taxon>Bacillota</taxon>
        <taxon>Bacilli</taxon>
        <taxon>Bacillales</taxon>
        <taxon>Sporolactobacillaceae</taxon>
        <taxon>Sporolactobacillus</taxon>
    </lineage>
</organism>
<dbReference type="EMBL" id="AP021853">
    <property type="protein sequence ID" value="BBN97878.1"/>
    <property type="molecule type" value="Genomic_DNA"/>
</dbReference>
<dbReference type="InterPro" id="IPR001991">
    <property type="entry name" value="Na-dicarboxylate_symporter"/>
</dbReference>
<dbReference type="InterPro" id="IPR036458">
    <property type="entry name" value="Na:dicarbo_symporter_sf"/>
</dbReference>
<feature type="transmembrane region" description="Helical" evidence="8">
    <location>
        <begin position="143"/>
        <end position="160"/>
    </location>
</feature>
<proteinExistence type="predicted"/>
<dbReference type="Gene3D" id="1.10.3860.10">
    <property type="entry name" value="Sodium:dicarboxylate symporter"/>
    <property type="match status" value="1"/>
</dbReference>
<dbReference type="PRINTS" id="PR00173">
    <property type="entry name" value="EDTRNSPORT"/>
</dbReference>
<dbReference type="SUPFAM" id="SSF118215">
    <property type="entry name" value="Proton glutamate symport protein"/>
    <property type="match status" value="1"/>
</dbReference>
<dbReference type="PROSITE" id="PS00713">
    <property type="entry name" value="NA_DICARBOXYL_SYMP_1"/>
    <property type="match status" value="1"/>
</dbReference>
<keyword evidence="5" id="KW-0769">Symport</keyword>
<dbReference type="Proteomes" id="UP000326951">
    <property type="component" value="Chromosome"/>
</dbReference>
<evidence type="ECO:0000256" key="2">
    <source>
        <dbReference type="ARBA" id="ARBA00022448"/>
    </source>
</evidence>
<feature type="transmembrane region" description="Helical" evidence="8">
    <location>
        <begin position="74"/>
        <end position="93"/>
    </location>
</feature>
<dbReference type="InterPro" id="IPR018107">
    <property type="entry name" value="Na-dicarboxylate_symporter_CS"/>
</dbReference>
<keyword evidence="3" id="KW-1003">Cell membrane</keyword>
<reference evidence="9 10" key="1">
    <citation type="submission" date="2019-09" db="EMBL/GenBank/DDBJ databases">
        <title>Complete genome sequence of Sporolactobacillus terrae 70-3.</title>
        <authorList>
            <person name="Tanaka N."/>
            <person name="Shiwa Y."/>
            <person name="Fujita N."/>
            <person name="Tanasupawat S."/>
        </authorList>
    </citation>
    <scope>NUCLEOTIDE SEQUENCE [LARGE SCALE GENOMIC DNA]</scope>
    <source>
        <strain evidence="9 10">70-3</strain>
    </source>
</reference>
<evidence type="ECO:0000256" key="4">
    <source>
        <dbReference type="ARBA" id="ARBA00022692"/>
    </source>
</evidence>
<keyword evidence="2" id="KW-0813">Transport</keyword>
<evidence type="ECO:0000256" key="7">
    <source>
        <dbReference type="ARBA" id="ARBA00023136"/>
    </source>
</evidence>
<dbReference type="PANTHER" id="PTHR42865">
    <property type="entry name" value="PROTON/GLUTAMATE-ASPARTATE SYMPORTER"/>
    <property type="match status" value="1"/>
</dbReference>
<dbReference type="GO" id="GO:0015293">
    <property type="term" value="F:symporter activity"/>
    <property type="evidence" value="ECO:0007669"/>
    <property type="project" value="UniProtKB-KW"/>
</dbReference>
<accession>A0A5K7WZ21</accession>